<proteinExistence type="predicted"/>
<evidence type="ECO:0000313" key="3">
    <source>
        <dbReference type="Proteomes" id="UP000195489"/>
    </source>
</evidence>
<evidence type="ECO:0000256" key="1">
    <source>
        <dbReference type="SAM" id="Phobius"/>
    </source>
</evidence>
<accession>A0A1D3L6E1</accession>
<dbReference type="Proteomes" id="UP000195489">
    <property type="component" value="Unassembled WGS sequence"/>
</dbReference>
<keyword evidence="1" id="KW-0812">Transmembrane</keyword>
<feature type="transmembrane region" description="Helical" evidence="1">
    <location>
        <begin position="7"/>
        <end position="27"/>
    </location>
</feature>
<dbReference type="AlphaFoldDB" id="A0A1D3L6E1"/>
<keyword evidence="1" id="KW-0472">Membrane</keyword>
<name>A0A1D3L6E1_PLACU</name>
<dbReference type="EMBL" id="FMIM01000004">
    <property type="protein sequence ID" value="SCL81733.1"/>
    <property type="molecule type" value="Genomic_DNA"/>
</dbReference>
<feature type="transmembrane region" description="Helical" evidence="1">
    <location>
        <begin position="47"/>
        <end position="65"/>
    </location>
</feature>
<protein>
    <submittedName>
        <fullName evidence="2">Uncharacterized protein</fullName>
    </submittedName>
</protein>
<gene>
    <name evidence="2" type="ORF">PCHCB_000489800</name>
</gene>
<evidence type="ECO:0000313" key="2">
    <source>
        <dbReference type="EMBL" id="SCL81733.1"/>
    </source>
</evidence>
<sequence length="67" mass="7684">MRLTNMHIYIICIYIFIFSYTDVWFAGSAAPSEAVSFANATFCIYPARLKSVKAIVIYLLFIFGFDK</sequence>
<keyword evidence="1" id="KW-1133">Transmembrane helix</keyword>
<reference evidence="2 3" key="1">
    <citation type="submission" date="2016-08" db="EMBL/GenBank/DDBJ databases">
        <authorList>
            <consortium name="Pathogen Informatics"/>
        </authorList>
    </citation>
    <scope>NUCLEOTIDE SEQUENCE [LARGE SCALE GENOMIC DNA]</scope>
    <source>
        <strain evidence="2 3">CB</strain>
    </source>
</reference>
<organism evidence="2 3">
    <name type="scientific">Plasmodium chabaudi chabaudi</name>
    <dbReference type="NCBI Taxonomy" id="31271"/>
    <lineage>
        <taxon>Eukaryota</taxon>
        <taxon>Sar</taxon>
        <taxon>Alveolata</taxon>
        <taxon>Apicomplexa</taxon>
        <taxon>Aconoidasida</taxon>
        <taxon>Haemosporida</taxon>
        <taxon>Plasmodiidae</taxon>
        <taxon>Plasmodium</taxon>
        <taxon>Plasmodium (Vinckeia)</taxon>
    </lineage>
</organism>